<feature type="domain" description="Cathepsin propeptide inhibitor" evidence="7">
    <location>
        <begin position="165"/>
        <end position="221"/>
    </location>
</feature>
<dbReference type="PROSITE" id="PS00139">
    <property type="entry name" value="THIOL_PROTEASE_CYS"/>
    <property type="match status" value="1"/>
</dbReference>
<dbReference type="PANTHER" id="PTHR12411">
    <property type="entry name" value="CYSTEINE PROTEASE FAMILY C1-RELATED"/>
    <property type="match status" value="1"/>
</dbReference>
<dbReference type="Pfam" id="PF00112">
    <property type="entry name" value="Peptidase_C1"/>
    <property type="match status" value="1"/>
</dbReference>
<dbReference type="InterPro" id="IPR014756">
    <property type="entry name" value="Ig_E-set"/>
</dbReference>
<dbReference type="InterPro" id="IPR000668">
    <property type="entry name" value="Peptidase_C1A_C"/>
</dbReference>
<evidence type="ECO:0000256" key="4">
    <source>
        <dbReference type="SAM" id="SignalP"/>
    </source>
</evidence>
<evidence type="ECO:0000256" key="3">
    <source>
        <dbReference type="ARBA" id="ARBA00023157"/>
    </source>
</evidence>
<dbReference type="PRINTS" id="PR00705">
    <property type="entry name" value="PAPAIN"/>
</dbReference>
<dbReference type="EMBL" id="BRXW01000524">
    <property type="protein sequence ID" value="GMH63036.1"/>
    <property type="molecule type" value="Genomic_DNA"/>
</dbReference>
<evidence type="ECO:0000256" key="1">
    <source>
        <dbReference type="ARBA" id="ARBA00008455"/>
    </source>
</evidence>
<evidence type="ECO:0000259" key="5">
    <source>
        <dbReference type="SMART" id="SM00645"/>
    </source>
</evidence>
<dbReference type="InterPro" id="IPR013201">
    <property type="entry name" value="Prot_inhib_I29"/>
</dbReference>
<dbReference type="InterPro" id="IPR013128">
    <property type="entry name" value="Peptidase_C1A"/>
</dbReference>
<dbReference type="CDD" id="cd02248">
    <property type="entry name" value="Peptidase_C1A"/>
    <property type="match status" value="1"/>
</dbReference>
<dbReference type="OrthoDB" id="190265at2759"/>
<evidence type="ECO:0000313" key="8">
    <source>
        <dbReference type="EMBL" id="GMH63036.1"/>
    </source>
</evidence>
<organism evidence="8 9">
    <name type="scientific">Triparma laevis f. longispina</name>
    <dbReference type="NCBI Taxonomy" id="1714387"/>
    <lineage>
        <taxon>Eukaryota</taxon>
        <taxon>Sar</taxon>
        <taxon>Stramenopiles</taxon>
        <taxon>Ochrophyta</taxon>
        <taxon>Bolidophyceae</taxon>
        <taxon>Parmales</taxon>
        <taxon>Triparmaceae</taxon>
        <taxon>Triparma</taxon>
    </lineage>
</organism>
<reference evidence="9" key="1">
    <citation type="journal article" date="2023" name="Commun. Biol.">
        <title>Genome analysis of Parmales, the sister group of diatoms, reveals the evolutionary specialization of diatoms from phago-mixotrophs to photoautotrophs.</title>
        <authorList>
            <person name="Ban H."/>
            <person name="Sato S."/>
            <person name="Yoshikawa S."/>
            <person name="Yamada K."/>
            <person name="Nakamura Y."/>
            <person name="Ichinomiya M."/>
            <person name="Sato N."/>
            <person name="Blanc-Mathieu R."/>
            <person name="Endo H."/>
            <person name="Kuwata A."/>
            <person name="Ogata H."/>
        </authorList>
    </citation>
    <scope>NUCLEOTIDE SEQUENCE [LARGE SCALE GENOMIC DNA]</scope>
    <source>
        <strain evidence="9">NIES 3700</strain>
    </source>
</reference>
<dbReference type="Proteomes" id="UP001165122">
    <property type="component" value="Unassembled WGS sequence"/>
</dbReference>
<evidence type="ECO:0000259" key="6">
    <source>
        <dbReference type="SMART" id="SM00737"/>
    </source>
</evidence>
<dbReference type="Gene3D" id="2.60.40.770">
    <property type="match status" value="1"/>
</dbReference>
<comment type="caution">
    <text evidence="8">The sequence shown here is derived from an EMBL/GenBank/DDBJ whole genome shotgun (WGS) entry which is preliminary data.</text>
</comment>
<feature type="signal peptide" evidence="4">
    <location>
        <begin position="1"/>
        <end position="17"/>
    </location>
</feature>
<dbReference type="InterPro" id="IPR039417">
    <property type="entry name" value="Peptidase_C1A_papain-like"/>
</dbReference>
<dbReference type="InterPro" id="IPR003172">
    <property type="entry name" value="ML_dom"/>
</dbReference>
<dbReference type="GO" id="GO:0006508">
    <property type="term" value="P:proteolysis"/>
    <property type="evidence" value="ECO:0007669"/>
    <property type="project" value="InterPro"/>
</dbReference>
<dbReference type="Pfam" id="PF02221">
    <property type="entry name" value="E1_DerP2_DerF2"/>
    <property type="match status" value="1"/>
</dbReference>
<dbReference type="AlphaFoldDB" id="A0A9W6ZZZ1"/>
<dbReference type="SUPFAM" id="SSF81296">
    <property type="entry name" value="E set domains"/>
    <property type="match status" value="1"/>
</dbReference>
<feature type="domain" description="Peptidase C1A papain C-terminal" evidence="5">
    <location>
        <begin position="261"/>
        <end position="489"/>
    </location>
</feature>
<dbReference type="SMART" id="SM00645">
    <property type="entry name" value="Pept_C1"/>
    <property type="match status" value="1"/>
</dbReference>
<proteinExistence type="inferred from homology"/>
<keyword evidence="9" id="KW-1185">Reference proteome</keyword>
<dbReference type="Pfam" id="PF08246">
    <property type="entry name" value="Inhibitor_I29"/>
    <property type="match status" value="1"/>
</dbReference>
<keyword evidence="2" id="KW-0865">Zymogen</keyword>
<feature type="domain" description="MD-2-related lipid-recognition" evidence="6">
    <location>
        <begin position="20"/>
        <end position="135"/>
    </location>
</feature>
<keyword evidence="3" id="KW-1015">Disulfide bond</keyword>
<dbReference type="SMART" id="SM00848">
    <property type="entry name" value="Inhibitor_I29"/>
    <property type="match status" value="1"/>
</dbReference>
<evidence type="ECO:0000259" key="7">
    <source>
        <dbReference type="SMART" id="SM00848"/>
    </source>
</evidence>
<dbReference type="InterPro" id="IPR025660">
    <property type="entry name" value="Pept_his_AS"/>
</dbReference>
<dbReference type="GO" id="GO:0008234">
    <property type="term" value="F:cysteine-type peptidase activity"/>
    <property type="evidence" value="ECO:0007669"/>
    <property type="project" value="InterPro"/>
</dbReference>
<comment type="similarity">
    <text evidence="1">Belongs to the peptidase C1 family.</text>
</comment>
<dbReference type="SUPFAM" id="SSF54001">
    <property type="entry name" value="Cysteine proteinases"/>
    <property type="match status" value="1"/>
</dbReference>
<accession>A0A9W6ZZZ1</accession>
<keyword evidence="4" id="KW-0732">Signal</keyword>
<sequence length="491" mass="52443">MKFTGLALAAIASTASAASFSVCSGKTDGLGVSSVTFSPDPPTVGTLSIKVAATPTVEVTDGATMSFAIKYGALTIKTVEKDFCNDLGVSCPVAAGSSVTAEVEIDVSTGGVTVTAEGTTTNGDGSFVSCLDIPISVSSALSLTELPLTISHEIELTTEVVDHFFGLFKTQFNRVYEHAEEEEARKTSFHASLKRVQAKNKELELPNFGVTKFSDMSEDEFRRKMLTYRPDVPHNDSTRLNAVSHQAALKKLRGGKKFSETATDFDWRDEGAVTDVKDQGQCGSCWAFSTTETIESAYMRAGNDLTELSIEQIVQCDTKDAGCNGGDTITAYDYIQTSKGLATETDYPYTSGRGVTGSCDSSKEGKVVDGTNVDSWKYATPACTSVKCNSQDEDTLASSLNSVAPVSICVDAEPWQDYTTGVLKASSCKSGYYALDHCVQLIGYNGIGGSDGYWIVRNSWASDWGYDGMIHLEYGENTCGVADEATLVTLK</sequence>
<gene>
    <name evidence="8" type="ORF">TrLO_g10677</name>
</gene>
<dbReference type="Gene3D" id="3.90.70.10">
    <property type="entry name" value="Cysteine proteinases"/>
    <property type="match status" value="1"/>
</dbReference>
<evidence type="ECO:0000256" key="2">
    <source>
        <dbReference type="ARBA" id="ARBA00023145"/>
    </source>
</evidence>
<evidence type="ECO:0000313" key="9">
    <source>
        <dbReference type="Proteomes" id="UP001165122"/>
    </source>
</evidence>
<name>A0A9W6ZZZ1_9STRA</name>
<dbReference type="PROSITE" id="PS00639">
    <property type="entry name" value="THIOL_PROTEASE_HIS"/>
    <property type="match status" value="1"/>
</dbReference>
<dbReference type="SMART" id="SM00737">
    <property type="entry name" value="ML"/>
    <property type="match status" value="1"/>
</dbReference>
<protein>
    <submittedName>
        <fullName evidence="8">Uncharacterized protein</fullName>
    </submittedName>
</protein>
<feature type="chain" id="PRO_5040898079" evidence="4">
    <location>
        <begin position="18"/>
        <end position="491"/>
    </location>
</feature>
<dbReference type="InterPro" id="IPR038765">
    <property type="entry name" value="Papain-like_cys_pep_sf"/>
</dbReference>
<dbReference type="InterPro" id="IPR000169">
    <property type="entry name" value="Pept_cys_AS"/>
</dbReference>